<reference evidence="1" key="1">
    <citation type="submission" date="2020-11" db="EMBL/GenBank/DDBJ databases">
        <title>Bacterial whole genome sequence for Panacibacter sp. DH6.</title>
        <authorList>
            <person name="Le V."/>
            <person name="Ko S."/>
            <person name="Ahn C.-Y."/>
            <person name="Oh H.-M."/>
        </authorList>
    </citation>
    <scope>NUCLEOTIDE SEQUENCE</scope>
    <source>
        <strain evidence="1">DH6</strain>
    </source>
</reference>
<dbReference type="RefSeq" id="WP_196991080.1">
    <property type="nucleotide sequence ID" value="NZ_JADWYR010000002.1"/>
</dbReference>
<name>A0A931GUS3_9BACT</name>
<organism evidence="1 2">
    <name type="scientific">Panacibacter microcysteis</name>
    <dbReference type="NCBI Taxonomy" id="2793269"/>
    <lineage>
        <taxon>Bacteria</taxon>
        <taxon>Pseudomonadati</taxon>
        <taxon>Bacteroidota</taxon>
        <taxon>Chitinophagia</taxon>
        <taxon>Chitinophagales</taxon>
        <taxon>Chitinophagaceae</taxon>
        <taxon>Panacibacter</taxon>
    </lineage>
</organism>
<dbReference type="Proteomes" id="UP000628448">
    <property type="component" value="Unassembled WGS sequence"/>
</dbReference>
<sequence length="101" mass="11429">MSPNKEVFNAVPTNDKAYEFSRQFDDVCGNVFDYAMPSPIRQMETTAGTLFGAYNAIPGYYQNVKKYKSEDAKLNSILYVTGLDHTKKAFELCMSADDYLN</sequence>
<protein>
    <submittedName>
        <fullName evidence="1">Uncharacterized protein</fullName>
    </submittedName>
</protein>
<proteinExistence type="predicted"/>
<evidence type="ECO:0000313" key="2">
    <source>
        <dbReference type="Proteomes" id="UP000628448"/>
    </source>
</evidence>
<evidence type="ECO:0000313" key="1">
    <source>
        <dbReference type="EMBL" id="MBG9376976.1"/>
    </source>
</evidence>
<comment type="caution">
    <text evidence="1">The sequence shown here is derived from an EMBL/GenBank/DDBJ whole genome shotgun (WGS) entry which is preliminary data.</text>
</comment>
<dbReference type="EMBL" id="JADWYR010000002">
    <property type="protein sequence ID" value="MBG9376976.1"/>
    <property type="molecule type" value="Genomic_DNA"/>
</dbReference>
<dbReference type="AlphaFoldDB" id="A0A931GUS3"/>
<keyword evidence="2" id="KW-1185">Reference proteome</keyword>
<accession>A0A931GUS3</accession>
<gene>
    <name evidence="1" type="ORF">I5907_12085</name>
</gene>